<feature type="compositionally biased region" description="Pro residues" evidence="1">
    <location>
        <begin position="486"/>
        <end position="497"/>
    </location>
</feature>
<name>A0A1U7J2G6_9CYAN</name>
<feature type="compositionally biased region" description="Low complexity" evidence="1">
    <location>
        <begin position="338"/>
        <end position="355"/>
    </location>
</feature>
<feature type="compositionally biased region" description="Basic and acidic residues" evidence="1">
    <location>
        <begin position="557"/>
        <end position="576"/>
    </location>
</feature>
<keyword evidence="2" id="KW-0732">Signal</keyword>
<dbReference type="AlphaFoldDB" id="A0A1U7J2G6"/>
<protein>
    <recommendedName>
        <fullName evidence="5">FHA domain-containing protein</fullName>
    </recommendedName>
</protein>
<feature type="compositionally biased region" description="Acidic residues" evidence="1">
    <location>
        <begin position="536"/>
        <end position="548"/>
    </location>
</feature>
<organism evidence="3 4">
    <name type="scientific">Phormidium tenue NIES-30</name>
    <dbReference type="NCBI Taxonomy" id="549789"/>
    <lineage>
        <taxon>Bacteria</taxon>
        <taxon>Bacillati</taxon>
        <taxon>Cyanobacteriota</taxon>
        <taxon>Cyanophyceae</taxon>
        <taxon>Oscillatoriophycideae</taxon>
        <taxon>Oscillatoriales</taxon>
        <taxon>Oscillatoriaceae</taxon>
        <taxon>Phormidium</taxon>
    </lineage>
</organism>
<feature type="chain" id="PRO_5012256616" description="FHA domain-containing protein" evidence="2">
    <location>
        <begin position="21"/>
        <end position="590"/>
    </location>
</feature>
<comment type="caution">
    <text evidence="3">The sequence shown here is derived from an EMBL/GenBank/DDBJ whole genome shotgun (WGS) entry which is preliminary data.</text>
</comment>
<dbReference type="Proteomes" id="UP000185557">
    <property type="component" value="Unassembled WGS sequence"/>
</dbReference>
<accession>A0A1U7J2G6</accession>
<evidence type="ECO:0008006" key="5">
    <source>
        <dbReference type="Google" id="ProtNLM"/>
    </source>
</evidence>
<feature type="compositionally biased region" description="Pro residues" evidence="1">
    <location>
        <begin position="440"/>
        <end position="461"/>
    </location>
</feature>
<keyword evidence="4" id="KW-1185">Reference proteome</keyword>
<feature type="signal peptide" evidence="2">
    <location>
        <begin position="1"/>
        <end position="20"/>
    </location>
</feature>
<gene>
    <name evidence="3" type="ORF">NIES30_16640</name>
</gene>
<feature type="compositionally biased region" description="Low complexity" evidence="1">
    <location>
        <begin position="504"/>
        <end position="518"/>
    </location>
</feature>
<evidence type="ECO:0000256" key="2">
    <source>
        <dbReference type="SAM" id="SignalP"/>
    </source>
</evidence>
<feature type="compositionally biased region" description="Basic and acidic residues" evidence="1">
    <location>
        <begin position="381"/>
        <end position="392"/>
    </location>
</feature>
<reference evidence="3 4" key="1">
    <citation type="submission" date="2016-11" db="EMBL/GenBank/DDBJ databases">
        <title>Draft Genome Sequences of Nine Cyanobacterial Strains from Diverse Habitats.</title>
        <authorList>
            <person name="Zhu T."/>
            <person name="Hou S."/>
            <person name="Lu X."/>
            <person name="Hess W.R."/>
        </authorList>
    </citation>
    <scope>NUCLEOTIDE SEQUENCE [LARGE SCALE GENOMIC DNA]</scope>
    <source>
        <strain evidence="3 4">NIES-30</strain>
    </source>
</reference>
<evidence type="ECO:0000256" key="1">
    <source>
        <dbReference type="SAM" id="MobiDB-lite"/>
    </source>
</evidence>
<proteinExistence type="predicted"/>
<sequence>MALCAIALIFLASCAKPVQPTELLSEPTPQSNRLTGQIAEVSPPETLETLKQIIDAYTPQVRILSPRPGEVLDDTSVSVRLQVRGLPLFKDDAYDLGPHLHLFLDNEPYQAVYDLSEPITFDGLSPGTHTLRVFASRPWHESFKNQGAFDQRTFHVVAPTPQNELNAKAPLLTYSRPQATYGAEPIMLDFYLTNAPLHMSAQAEANDDLHDWRIRCTVNDQSFVFDQWQPIWLKGFKPGRNWVQLELIDESGNPIDNRFNNTVRIIDYQPGGSDTLSRLVRGELGLKDVAGIIDPTYVPPTPEPTAETPEPQPPAADVETPEQNAPEPEITQPDITAPEPSQPETTQEQPESESTAPDAQGISPDEPEDETPPTPSLLPEKSIESEAAKDDQFMPEDNGAGEDAEADALNPDRSAVEASPAIAPESKDAIEDMVPLADPEIPPVLSPQVEPEPVPVRPAPAIPEATPEPGTKGLLNRFKQWRNPANPAPAPASPVPTPKDTFGDLPQVAPDPDLDLLPNPESGEAPEPHRVQPEMVEPDSDSSGEEQAEPSPPITEKAPEADSSEAKADEPREPKVAPRSPLAPEARPFI</sequence>
<feature type="region of interest" description="Disordered" evidence="1">
    <location>
        <begin position="293"/>
        <end position="590"/>
    </location>
</feature>
<dbReference type="EMBL" id="MRCG01000013">
    <property type="protein sequence ID" value="OKH46335.1"/>
    <property type="molecule type" value="Genomic_DNA"/>
</dbReference>
<evidence type="ECO:0000313" key="4">
    <source>
        <dbReference type="Proteomes" id="UP000185557"/>
    </source>
</evidence>
<dbReference type="STRING" id="549789.NIES30_16640"/>
<evidence type="ECO:0000313" key="3">
    <source>
        <dbReference type="EMBL" id="OKH46335.1"/>
    </source>
</evidence>